<dbReference type="AlphaFoldDB" id="A0A1A6HR86"/>
<keyword evidence="3" id="KW-1185">Reference proteome</keyword>
<dbReference type="InterPro" id="IPR002017">
    <property type="entry name" value="Spectrin_repeat"/>
</dbReference>
<name>A0A1A6HR86_NEOLE</name>
<dbReference type="Gene3D" id="1.20.58.60">
    <property type="match status" value="2"/>
</dbReference>
<proteinExistence type="predicted"/>
<dbReference type="Proteomes" id="UP000092124">
    <property type="component" value="Unassembled WGS sequence"/>
</dbReference>
<accession>A0A1A6HR86</accession>
<evidence type="ECO:0000313" key="3">
    <source>
        <dbReference type="Proteomes" id="UP000092124"/>
    </source>
</evidence>
<feature type="coiled-coil region" evidence="1">
    <location>
        <begin position="152"/>
        <end position="179"/>
    </location>
</feature>
<gene>
    <name evidence="2" type="ORF">A6R68_21274</name>
</gene>
<dbReference type="EMBL" id="LZPO01017348">
    <property type="protein sequence ID" value="OBS80520.1"/>
    <property type="molecule type" value="Genomic_DNA"/>
</dbReference>
<organism evidence="2 3">
    <name type="scientific">Neotoma lepida</name>
    <name type="common">Desert woodrat</name>
    <dbReference type="NCBI Taxonomy" id="56216"/>
    <lineage>
        <taxon>Eukaryota</taxon>
        <taxon>Metazoa</taxon>
        <taxon>Chordata</taxon>
        <taxon>Craniata</taxon>
        <taxon>Vertebrata</taxon>
        <taxon>Euteleostomi</taxon>
        <taxon>Mammalia</taxon>
        <taxon>Eutheria</taxon>
        <taxon>Euarchontoglires</taxon>
        <taxon>Glires</taxon>
        <taxon>Rodentia</taxon>
        <taxon>Myomorpha</taxon>
        <taxon>Muroidea</taxon>
        <taxon>Cricetidae</taxon>
        <taxon>Neotominae</taxon>
        <taxon>Neotoma</taxon>
    </lineage>
</organism>
<evidence type="ECO:0000256" key="1">
    <source>
        <dbReference type="SAM" id="Coils"/>
    </source>
</evidence>
<evidence type="ECO:0000313" key="2">
    <source>
        <dbReference type="EMBL" id="OBS80520.1"/>
    </source>
</evidence>
<protein>
    <recommendedName>
        <fullName evidence="4">KASH domain-containing protein</fullName>
    </recommendedName>
</protein>
<evidence type="ECO:0008006" key="4">
    <source>
        <dbReference type="Google" id="ProtNLM"/>
    </source>
</evidence>
<dbReference type="SUPFAM" id="SSF46966">
    <property type="entry name" value="Spectrin repeat"/>
    <property type="match status" value="1"/>
</dbReference>
<sequence>VTEGKQDLERASQLSRKMKKEATVLSEWLSATEAELVQKSTSEGVIGDLDTEISWAKSILKDLEKRKADLNAITESSAALQHLVSDSESVLEENLCTLNAGWSRVRTWTEDWCNTLLNHQNQLEIFDGHVAHISTWLYQAEALLDEIEKKPASKQEEIVKRLLSELDDVNLQVENVREQAIVLMNARGSASRELVEPKLAELNRNFEKVSQHINSTQMLIGQDSSSYQCFGPAGTVEGTGPFSDLESLENDIENMLKVVDKHLDSSNDEEKMDEERTQIEDVLRRGEHLLHEPMEDSKREKIRLQLLLLHTRYNKVKV</sequence>
<comment type="caution">
    <text evidence="2">The sequence shown here is derived from an EMBL/GenBank/DDBJ whole genome shotgun (WGS) entry which is preliminary data.</text>
</comment>
<feature type="non-terminal residue" evidence="2">
    <location>
        <position position="1"/>
    </location>
</feature>
<dbReference type="OrthoDB" id="10057795at2759"/>
<keyword evidence="1" id="KW-0175">Coiled coil</keyword>
<dbReference type="Pfam" id="PF00435">
    <property type="entry name" value="Spectrin"/>
    <property type="match status" value="2"/>
</dbReference>
<reference evidence="2 3" key="1">
    <citation type="submission" date="2016-06" db="EMBL/GenBank/DDBJ databases">
        <title>The Draft Genome Sequence and Annotation of the Desert Woodrat Neotoma lepida.</title>
        <authorList>
            <person name="Campbell M."/>
            <person name="Oakeson K.F."/>
            <person name="Yandell M."/>
            <person name="Halpert J.R."/>
            <person name="Dearing D."/>
        </authorList>
    </citation>
    <scope>NUCLEOTIDE SEQUENCE [LARGE SCALE GENOMIC DNA]</scope>
    <source>
        <strain evidence="2">417</strain>
        <tissue evidence="2">Liver</tissue>
    </source>
</reference>
<dbReference type="STRING" id="56216.A0A1A6HR86"/>